<evidence type="ECO:0000256" key="5">
    <source>
        <dbReference type="ARBA" id="ARBA00022741"/>
    </source>
</evidence>
<evidence type="ECO:0000259" key="8">
    <source>
        <dbReference type="Pfam" id="PF01068"/>
    </source>
</evidence>
<gene>
    <name evidence="9" type="ORF">AKAME5_000388900</name>
</gene>
<dbReference type="GO" id="GO:0003910">
    <property type="term" value="F:DNA ligase (ATP) activity"/>
    <property type="evidence" value="ECO:0007669"/>
    <property type="project" value="InterPro"/>
</dbReference>
<feature type="domain" description="ATP-dependent DNA ligase family profile" evidence="8">
    <location>
        <begin position="18"/>
        <end position="111"/>
    </location>
</feature>
<comment type="subcellular location">
    <subcellularLocation>
        <location evidence="1">Nucleus</location>
    </subcellularLocation>
</comment>
<keyword evidence="5" id="KW-0547">Nucleotide-binding</keyword>
<organism evidence="9 10">
    <name type="scientific">Lates japonicus</name>
    <name type="common">Japanese lates</name>
    <dbReference type="NCBI Taxonomy" id="270547"/>
    <lineage>
        <taxon>Eukaryota</taxon>
        <taxon>Metazoa</taxon>
        <taxon>Chordata</taxon>
        <taxon>Craniata</taxon>
        <taxon>Vertebrata</taxon>
        <taxon>Euteleostomi</taxon>
        <taxon>Actinopterygii</taxon>
        <taxon>Neopterygii</taxon>
        <taxon>Teleostei</taxon>
        <taxon>Neoteleostei</taxon>
        <taxon>Acanthomorphata</taxon>
        <taxon>Carangaria</taxon>
        <taxon>Carangaria incertae sedis</taxon>
        <taxon>Centropomidae</taxon>
        <taxon>Lates</taxon>
    </lineage>
</organism>
<evidence type="ECO:0000256" key="1">
    <source>
        <dbReference type="ARBA" id="ARBA00004123"/>
    </source>
</evidence>
<keyword evidence="4" id="KW-0235">DNA replication</keyword>
<dbReference type="FunFam" id="3.30.470.30:FF:000002">
    <property type="entry name" value="DNA ligase"/>
    <property type="match status" value="1"/>
</dbReference>
<evidence type="ECO:0000313" key="10">
    <source>
        <dbReference type="Proteomes" id="UP001279410"/>
    </source>
</evidence>
<dbReference type="GO" id="GO:0006310">
    <property type="term" value="P:DNA recombination"/>
    <property type="evidence" value="ECO:0007669"/>
    <property type="project" value="InterPro"/>
</dbReference>
<dbReference type="InterPro" id="IPR050191">
    <property type="entry name" value="ATP-dep_DNA_ligase"/>
</dbReference>
<dbReference type="GO" id="GO:0005634">
    <property type="term" value="C:nucleus"/>
    <property type="evidence" value="ECO:0007669"/>
    <property type="project" value="UniProtKB-SubCell"/>
</dbReference>
<keyword evidence="6" id="KW-0067">ATP-binding</keyword>
<dbReference type="Gene3D" id="3.30.470.30">
    <property type="entry name" value="DNA ligase/mRNA capping enzyme"/>
    <property type="match status" value="1"/>
</dbReference>
<dbReference type="InterPro" id="IPR012310">
    <property type="entry name" value="DNA_ligase_ATP-dep_cent"/>
</dbReference>
<protein>
    <submittedName>
        <fullName evidence="9">DNA ligase 1</fullName>
    </submittedName>
</protein>
<dbReference type="GO" id="GO:0005524">
    <property type="term" value="F:ATP binding"/>
    <property type="evidence" value="ECO:0007669"/>
    <property type="project" value="UniProtKB-KW"/>
</dbReference>
<evidence type="ECO:0000256" key="7">
    <source>
        <dbReference type="ARBA" id="ARBA00023242"/>
    </source>
</evidence>
<dbReference type="SUPFAM" id="SSF56091">
    <property type="entry name" value="DNA ligase/mRNA capping enzyme, catalytic domain"/>
    <property type="match status" value="1"/>
</dbReference>
<dbReference type="Proteomes" id="UP001279410">
    <property type="component" value="Unassembled WGS sequence"/>
</dbReference>
<evidence type="ECO:0000256" key="3">
    <source>
        <dbReference type="ARBA" id="ARBA00022598"/>
    </source>
</evidence>
<evidence type="ECO:0000256" key="2">
    <source>
        <dbReference type="ARBA" id="ARBA00007572"/>
    </source>
</evidence>
<proteinExistence type="inferred from homology"/>
<feature type="non-terminal residue" evidence="9">
    <location>
        <position position="111"/>
    </location>
</feature>
<evidence type="ECO:0000313" key="9">
    <source>
        <dbReference type="EMBL" id="GLD50741.1"/>
    </source>
</evidence>
<keyword evidence="7" id="KW-0539">Nucleus</keyword>
<dbReference type="GO" id="GO:0005739">
    <property type="term" value="C:mitochondrion"/>
    <property type="evidence" value="ECO:0007669"/>
    <property type="project" value="TreeGrafter"/>
</dbReference>
<keyword evidence="3 9" id="KW-0436">Ligase</keyword>
<dbReference type="PANTHER" id="PTHR45674:SF4">
    <property type="entry name" value="DNA LIGASE 1"/>
    <property type="match status" value="1"/>
</dbReference>
<evidence type="ECO:0000256" key="4">
    <source>
        <dbReference type="ARBA" id="ARBA00022705"/>
    </source>
</evidence>
<dbReference type="GO" id="GO:0006281">
    <property type="term" value="P:DNA repair"/>
    <property type="evidence" value="ECO:0007669"/>
    <property type="project" value="InterPro"/>
</dbReference>
<keyword evidence="10" id="KW-1185">Reference proteome</keyword>
<comment type="similarity">
    <text evidence="2">Belongs to the ATP-dependent DNA ligase family.</text>
</comment>
<dbReference type="AlphaFoldDB" id="A0AAD3MBJ0"/>
<name>A0AAD3MBJ0_LATJO</name>
<accession>A0AAD3MBJ0</accession>
<dbReference type="PANTHER" id="PTHR45674">
    <property type="entry name" value="DNA LIGASE 1/3 FAMILY MEMBER"/>
    <property type="match status" value="1"/>
</dbReference>
<sequence>MQYKSQGKMSSSFQVPEQIHILESGEVRIFSRNQEDNTSKYPDIISRIPKVKKDSVVSCVLDSEAVAWDREKKQIQPFQVLTTRKRKDVDASEIKVQVCVYAFDLLYLNGE</sequence>
<dbReference type="EMBL" id="BRZM01000010">
    <property type="protein sequence ID" value="GLD50741.1"/>
    <property type="molecule type" value="Genomic_DNA"/>
</dbReference>
<reference evidence="9" key="1">
    <citation type="submission" date="2022-08" db="EMBL/GenBank/DDBJ databases">
        <title>Genome sequencing of akame (Lates japonicus).</title>
        <authorList>
            <person name="Hashiguchi Y."/>
            <person name="Takahashi H."/>
        </authorList>
    </citation>
    <scope>NUCLEOTIDE SEQUENCE</scope>
    <source>
        <strain evidence="9">Kochi</strain>
    </source>
</reference>
<dbReference type="Pfam" id="PF01068">
    <property type="entry name" value="DNA_ligase_A_M"/>
    <property type="match status" value="1"/>
</dbReference>
<dbReference type="GO" id="GO:1903461">
    <property type="term" value="P:Okazaki fragment processing involved in mitotic DNA replication"/>
    <property type="evidence" value="ECO:0007669"/>
    <property type="project" value="TreeGrafter"/>
</dbReference>
<comment type="caution">
    <text evidence="9">The sequence shown here is derived from an EMBL/GenBank/DDBJ whole genome shotgun (WGS) entry which is preliminary data.</text>
</comment>
<evidence type="ECO:0000256" key="6">
    <source>
        <dbReference type="ARBA" id="ARBA00022840"/>
    </source>
</evidence>